<dbReference type="HOGENOM" id="CLU_064400_2_2_1"/>
<evidence type="ECO:0000313" key="12">
    <source>
        <dbReference type="Proteomes" id="UP000016927"/>
    </source>
</evidence>
<feature type="active site" description="Proton acceptor" evidence="8">
    <location>
        <position position="82"/>
    </location>
</feature>
<dbReference type="Proteomes" id="UP000016927">
    <property type="component" value="Unassembled WGS sequence"/>
</dbReference>
<dbReference type="EMBL" id="KB910195">
    <property type="protein sequence ID" value="EOB11324.1"/>
    <property type="molecule type" value="Genomic_DNA"/>
</dbReference>
<evidence type="ECO:0000256" key="9">
    <source>
        <dbReference type="RuleBase" id="RU000544"/>
    </source>
</evidence>
<comment type="similarity">
    <text evidence="1 10">Belongs to the thymidine kinase family.</text>
</comment>
<keyword evidence="12" id="KW-1185">Reference proteome</keyword>
<evidence type="ECO:0000256" key="1">
    <source>
        <dbReference type="ARBA" id="ARBA00007587"/>
    </source>
</evidence>
<organism evidence="11 12">
    <name type="scientific">Nosema bombycis (strain CQ1 / CVCC 102059)</name>
    <name type="common">Microsporidian parasite</name>
    <name type="synonym">Pebrine of silkworm</name>
    <dbReference type="NCBI Taxonomy" id="578461"/>
    <lineage>
        <taxon>Eukaryota</taxon>
        <taxon>Fungi</taxon>
        <taxon>Fungi incertae sedis</taxon>
        <taxon>Microsporidia</taxon>
        <taxon>Nosematidae</taxon>
        <taxon>Nosema</taxon>
    </lineage>
</organism>
<evidence type="ECO:0000256" key="10">
    <source>
        <dbReference type="RuleBase" id="RU004165"/>
    </source>
</evidence>
<dbReference type="GO" id="GO:0004797">
    <property type="term" value="F:thymidine kinase activity"/>
    <property type="evidence" value="ECO:0007669"/>
    <property type="project" value="UniProtKB-EC"/>
</dbReference>
<dbReference type="OrthoDB" id="2194859at2759"/>
<keyword evidence="4 9" id="KW-0808">Transferase</keyword>
<dbReference type="VEuPathDB" id="MicrosporidiaDB:NBO_1288g0001"/>
<proteinExistence type="inferred from homology"/>
<evidence type="ECO:0000256" key="7">
    <source>
        <dbReference type="ARBA" id="ARBA00022840"/>
    </source>
</evidence>
<dbReference type="Gene3D" id="3.40.50.300">
    <property type="entry name" value="P-loop containing nucleotide triphosphate hydrolases"/>
    <property type="match status" value="1"/>
</dbReference>
<sequence length="191" mass="22308">MNSLSFTFGVVMSGKTKQFIQTVKNEKKSVLVMKPDTDFKFKENRIESRNGTFVNADVIISPNMDLYNDICYNNFDKIYIDESQFLTEKHVDQLRRVASDKDKEICCYGIRTDFRNYLFEGSKRLFEVCDSIYEIIVKCNYCENKASHNLKVINGESTSEGEKINSQFLTCEIFFPTCYGCYSRILKEKRL</sequence>
<accession>R0LZY1</accession>
<dbReference type="InterPro" id="IPR001267">
    <property type="entry name" value="Thymidine_kinase"/>
</dbReference>
<dbReference type="STRING" id="578461.R0LZY1"/>
<dbReference type="PANTHER" id="PTHR11441">
    <property type="entry name" value="THYMIDINE KINASE"/>
    <property type="match status" value="1"/>
</dbReference>
<keyword evidence="5 9" id="KW-0547">Nucleotide-binding</keyword>
<dbReference type="Pfam" id="PF00265">
    <property type="entry name" value="TK"/>
    <property type="match status" value="1"/>
</dbReference>
<dbReference type="GO" id="GO:0005829">
    <property type="term" value="C:cytosol"/>
    <property type="evidence" value="ECO:0007669"/>
    <property type="project" value="TreeGrafter"/>
</dbReference>
<dbReference type="AlphaFoldDB" id="R0LZY1"/>
<dbReference type="EC" id="2.7.1.21" evidence="2 9"/>
<comment type="catalytic activity">
    <reaction evidence="9">
        <text>thymidine + ATP = dTMP + ADP + H(+)</text>
        <dbReference type="Rhea" id="RHEA:19129"/>
        <dbReference type="ChEBI" id="CHEBI:15378"/>
        <dbReference type="ChEBI" id="CHEBI:17748"/>
        <dbReference type="ChEBI" id="CHEBI:30616"/>
        <dbReference type="ChEBI" id="CHEBI:63528"/>
        <dbReference type="ChEBI" id="CHEBI:456216"/>
        <dbReference type="EC" id="2.7.1.21"/>
    </reaction>
</comment>
<name>R0LZY1_NOSB1</name>
<reference evidence="11 12" key="1">
    <citation type="journal article" date="2013" name="BMC Genomics">
        <title>Comparative genomics of parasitic silkworm microsporidia reveal an association between genome expansion and host adaptation.</title>
        <authorList>
            <person name="Pan G."/>
            <person name="Xu J."/>
            <person name="Li T."/>
            <person name="Xia Q."/>
            <person name="Liu S.L."/>
            <person name="Zhang G."/>
            <person name="Li S."/>
            <person name="Li C."/>
            <person name="Liu H."/>
            <person name="Yang L."/>
            <person name="Liu T."/>
            <person name="Zhang X."/>
            <person name="Wu Z."/>
            <person name="Fan W."/>
            <person name="Dang X."/>
            <person name="Xiang H."/>
            <person name="Tao M."/>
            <person name="Li Y."/>
            <person name="Hu J."/>
            <person name="Li Z."/>
            <person name="Lin L."/>
            <person name="Luo J."/>
            <person name="Geng L."/>
            <person name="Wang L."/>
            <person name="Long M."/>
            <person name="Wan Y."/>
            <person name="He N."/>
            <person name="Zhang Z."/>
            <person name="Lu C."/>
            <person name="Keeling P.J."/>
            <person name="Wang J."/>
            <person name="Xiang Z."/>
            <person name="Zhou Z."/>
        </authorList>
    </citation>
    <scope>NUCLEOTIDE SEQUENCE [LARGE SCALE GENOMIC DNA]</scope>
    <source>
        <strain evidence="12">CQ1 / CVCC 102059</strain>
    </source>
</reference>
<evidence type="ECO:0000256" key="2">
    <source>
        <dbReference type="ARBA" id="ARBA00012118"/>
    </source>
</evidence>
<evidence type="ECO:0000256" key="6">
    <source>
        <dbReference type="ARBA" id="ARBA00022777"/>
    </source>
</evidence>
<keyword evidence="6 9" id="KW-0418">Kinase</keyword>
<evidence type="ECO:0000313" key="11">
    <source>
        <dbReference type="EMBL" id="EOB11324.1"/>
    </source>
</evidence>
<dbReference type="PANTHER" id="PTHR11441:SF0">
    <property type="entry name" value="THYMIDINE KINASE, CYTOSOLIC"/>
    <property type="match status" value="1"/>
</dbReference>
<evidence type="ECO:0000256" key="8">
    <source>
        <dbReference type="PIRSR" id="PIRSR035805-1"/>
    </source>
</evidence>
<keyword evidence="3 9" id="KW-0237">DNA synthesis</keyword>
<dbReference type="SUPFAM" id="SSF52540">
    <property type="entry name" value="P-loop containing nucleoside triphosphate hydrolases"/>
    <property type="match status" value="1"/>
</dbReference>
<evidence type="ECO:0000256" key="4">
    <source>
        <dbReference type="ARBA" id="ARBA00022679"/>
    </source>
</evidence>
<evidence type="ECO:0000256" key="3">
    <source>
        <dbReference type="ARBA" id="ARBA00022634"/>
    </source>
</evidence>
<dbReference type="GO" id="GO:0071897">
    <property type="term" value="P:DNA biosynthetic process"/>
    <property type="evidence" value="ECO:0007669"/>
    <property type="project" value="UniProtKB-KW"/>
</dbReference>
<dbReference type="OMA" id="ERIDDCG"/>
<protein>
    <recommendedName>
        <fullName evidence="2 9">Thymidine kinase</fullName>
        <ecNumber evidence="2 9">2.7.1.21</ecNumber>
    </recommendedName>
</protein>
<dbReference type="GO" id="GO:0005524">
    <property type="term" value="F:ATP binding"/>
    <property type="evidence" value="ECO:0007669"/>
    <property type="project" value="UniProtKB-KW"/>
</dbReference>
<dbReference type="InterPro" id="IPR027417">
    <property type="entry name" value="P-loop_NTPase"/>
</dbReference>
<evidence type="ECO:0000256" key="5">
    <source>
        <dbReference type="ARBA" id="ARBA00022741"/>
    </source>
</evidence>
<dbReference type="GO" id="GO:0046104">
    <property type="term" value="P:thymidine metabolic process"/>
    <property type="evidence" value="ECO:0007669"/>
    <property type="project" value="TreeGrafter"/>
</dbReference>
<gene>
    <name evidence="11" type="primary">KITH</name>
    <name evidence="11" type="ORF">NBO_1288g0001</name>
</gene>
<dbReference type="PIRSF" id="PIRSF035805">
    <property type="entry name" value="TK_cell"/>
    <property type="match status" value="1"/>
</dbReference>
<keyword evidence="7 9" id="KW-0067">ATP-binding</keyword>